<keyword evidence="14" id="KW-1185">Reference proteome</keyword>
<keyword evidence="8 9" id="KW-0472">Membrane</keyword>
<evidence type="ECO:0000256" key="8">
    <source>
        <dbReference type="ARBA" id="ARBA00023136"/>
    </source>
</evidence>
<dbReference type="PROSITE" id="PS00543">
    <property type="entry name" value="HLYD_FAMILY"/>
    <property type="match status" value="1"/>
</dbReference>
<dbReference type="InterPro" id="IPR006144">
    <property type="entry name" value="Secretion_HlyD_CS"/>
</dbReference>
<dbReference type="Pfam" id="PF25917">
    <property type="entry name" value="BSH_RND"/>
    <property type="match status" value="1"/>
</dbReference>
<dbReference type="InterPro" id="IPR058982">
    <property type="entry name" value="Beta-barrel_AprE"/>
</dbReference>
<reference evidence="13" key="1">
    <citation type="journal article" date="2022" name="Toxins">
        <title>Genomic Analysis of Sphingopyxis sp. USTB-05 for Biodegrading Cyanobacterial Hepatotoxins.</title>
        <authorList>
            <person name="Liu C."/>
            <person name="Xu Q."/>
            <person name="Zhao Z."/>
            <person name="Zhang H."/>
            <person name="Liu X."/>
            <person name="Yin C."/>
            <person name="Liu Y."/>
            <person name="Yan H."/>
        </authorList>
    </citation>
    <scope>NUCLEOTIDE SEQUENCE</scope>
    <source>
        <strain evidence="13">NBD5</strain>
    </source>
</reference>
<evidence type="ECO:0000256" key="6">
    <source>
        <dbReference type="ARBA" id="ARBA00022692"/>
    </source>
</evidence>
<keyword evidence="6 9" id="KW-0812">Transmembrane</keyword>
<dbReference type="RefSeq" id="WP_252166608.1">
    <property type="nucleotide sequence ID" value="NZ_CP084930.1"/>
</dbReference>
<dbReference type="Pfam" id="PF26002">
    <property type="entry name" value="Beta-barrel_AprE"/>
    <property type="match status" value="1"/>
</dbReference>
<protein>
    <recommendedName>
        <fullName evidence="9">Membrane fusion protein (MFP) family protein</fullName>
    </recommendedName>
</protein>
<evidence type="ECO:0000259" key="11">
    <source>
        <dbReference type="Pfam" id="PF25917"/>
    </source>
</evidence>
<dbReference type="Gene3D" id="2.40.30.170">
    <property type="match status" value="1"/>
</dbReference>
<evidence type="ECO:0000313" key="13">
    <source>
        <dbReference type="EMBL" id="USI72799.1"/>
    </source>
</evidence>
<dbReference type="Proteomes" id="UP001056937">
    <property type="component" value="Chromosome 1"/>
</dbReference>
<accession>A0ABY4X7F8</accession>
<dbReference type="NCBIfam" id="TIGR01843">
    <property type="entry name" value="type_I_hlyD"/>
    <property type="match status" value="1"/>
</dbReference>
<proteinExistence type="inferred from homology"/>
<evidence type="ECO:0000256" key="5">
    <source>
        <dbReference type="ARBA" id="ARBA00022519"/>
    </source>
</evidence>
<feature type="region of interest" description="Disordered" evidence="10">
    <location>
        <begin position="399"/>
        <end position="419"/>
    </location>
</feature>
<dbReference type="InterPro" id="IPR010129">
    <property type="entry name" value="T1SS_HlyD"/>
</dbReference>
<sequence length="483" mass="51153">MRLTDPALRARQRRARDVRLDREFLAPAQEILASPASPLGHVVAGAICALFAIALLIAALTHIDIYAVASGRIQPLGRSKVIQPLDTGRVVAVHVANGSAVRRGQLLVELDRTEPSANVVAARDQLAALTAEIARRRIEIAAVAAGRPTPIPRLPAAGLDPAHRADQQAVLAGDLATLAATLAGLRARIAENDAQQRAATLAAGASHGVIGTLRQRVAMRQSLLAQGWESRANVMDASEDLLKEQSVLAQAQGALLQSRAARGTLESQIRETTAKFIDDDVQALSTAREKQAQVAQQLVKAAASERHTRIVAPLDGTVQELDVTTLGQVVSTGQQLMTVVPRHAPLEIEAMVANQDIGFVAVGQRAVIKLDAFPFTRYGTVAGEVTRVSRDAVASSEAVQETDATAQPIPAHAAAASPDPKTRNLVFPVTVRLDTDSIAVDGRPVPLSAGLSATVEIRTGARRVLEYILSPLFEVFANAGHER</sequence>
<dbReference type="PRINTS" id="PR01490">
    <property type="entry name" value="RTXTOXIND"/>
</dbReference>
<keyword evidence="5 9" id="KW-0997">Cell inner membrane</keyword>
<evidence type="ECO:0000259" key="12">
    <source>
        <dbReference type="Pfam" id="PF26002"/>
    </source>
</evidence>
<dbReference type="PANTHER" id="PTHR30386">
    <property type="entry name" value="MEMBRANE FUSION SUBUNIT OF EMRAB-TOLC MULTIDRUG EFFLUX PUMP"/>
    <property type="match status" value="1"/>
</dbReference>
<comment type="similarity">
    <text evidence="2 9">Belongs to the membrane fusion protein (MFP) (TC 8.A.1) family.</text>
</comment>
<feature type="domain" description="AprE-like beta-barrel" evidence="12">
    <location>
        <begin position="346"/>
        <end position="396"/>
    </location>
</feature>
<feature type="compositionally biased region" description="Low complexity" evidence="10">
    <location>
        <begin position="404"/>
        <end position="419"/>
    </location>
</feature>
<comment type="subcellular location">
    <subcellularLocation>
        <location evidence="1 9">Cell inner membrane</location>
        <topology evidence="1 9">Single-pass membrane protein</topology>
    </subcellularLocation>
</comment>
<evidence type="ECO:0000256" key="3">
    <source>
        <dbReference type="ARBA" id="ARBA00022448"/>
    </source>
</evidence>
<feature type="transmembrane region" description="Helical" evidence="9">
    <location>
        <begin position="42"/>
        <end position="69"/>
    </location>
</feature>
<dbReference type="Gene3D" id="2.40.50.100">
    <property type="match status" value="2"/>
</dbReference>
<keyword evidence="4 9" id="KW-1003">Cell membrane</keyword>
<evidence type="ECO:0000256" key="9">
    <source>
        <dbReference type="RuleBase" id="RU365093"/>
    </source>
</evidence>
<keyword evidence="3 9" id="KW-0813">Transport</keyword>
<dbReference type="InterPro" id="IPR050739">
    <property type="entry name" value="MFP"/>
</dbReference>
<organism evidence="13 14">
    <name type="scientific">Sphingomonas morindae</name>
    <dbReference type="NCBI Taxonomy" id="1541170"/>
    <lineage>
        <taxon>Bacteria</taxon>
        <taxon>Pseudomonadati</taxon>
        <taxon>Pseudomonadota</taxon>
        <taxon>Alphaproteobacteria</taxon>
        <taxon>Sphingomonadales</taxon>
        <taxon>Sphingomonadaceae</taxon>
        <taxon>Sphingomonas</taxon>
    </lineage>
</organism>
<evidence type="ECO:0000256" key="7">
    <source>
        <dbReference type="ARBA" id="ARBA00022989"/>
    </source>
</evidence>
<dbReference type="InterPro" id="IPR058625">
    <property type="entry name" value="MdtA-like_BSH"/>
</dbReference>
<dbReference type="PANTHER" id="PTHR30386:SF27">
    <property type="entry name" value="MEMBRANE FUSION PROTEIN (MFP) FAMILY PROTEIN"/>
    <property type="match status" value="1"/>
</dbReference>
<gene>
    <name evidence="13" type="ORF">LHA26_16245</name>
</gene>
<evidence type="ECO:0000256" key="1">
    <source>
        <dbReference type="ARBA" id="ARBA00004377"/>
    </source>
</evidence>
<evidence type="ECO:0000256" key="10">
    <source>
        <dbReference type="SAM" id="MobiDB-lite"/>
    </source>
</evidence>
<dbReference type="EMBL" id="CP084930">
    <property type="protein sequence ID" value="USI72799.1"/>
    <property type="molecule type" value="Genomic_DNA"/>
</dbReference>
<keyword evidence="7 9" id="KW-1133">Transmembrane helix</keyword>
<feature type="domain" description="Multidrug resistance protein MdtA-like barrel-sandwich hybrid" evidence="11">
    <location>
        <begin position="87"/>
        <end position="340"/>
    </location>
</feature>
<evidence type="ECO:0000256" key="4">
    <source>
        <dbReference type="ARBA" id="ARBA00022475"/>
    </source>
</evidence>
<name>A0ABY4X7F8_9SPHN</name>
<evidence type="ECO:0000256" key="2">
    <source>
        <dbReference type="ARBA" id="ARBA00009477"/>
    </source>
</evidence>
<evidence type="ECO:0000313" key="14">
    <source>
        <dbReference type="Proteomes" id="UP001056937"/>
    </source>
</evidence>